<evidence type="ECO:0000313" key="7">
    <source>
        <dbReference type="Proteomes" id="UP001642540"/>
    </source>
</evidence>
<evidence type="ECO:0000256" key="3">
    <source>
        <dbReference type="ARBA" id="ARBA00023274"/>
    </source>
</evidence>
<dbReference type="PANTHER" id="PTHR12059">
    <property type="entry name" value="RIBOSOMAL PROTEIN L23-RELATED"/>
    <property type="match status" value="1"/>
</dbReference>
<sequence length="152" mass="18079">MSTRLYPLFYPGNPQLRVFLPNFWMKLVKPPISNQPKNKMQFEVSMGMSQLDVMNYLEKIYNLQVVHVRTYIQQGKFKRVPGKGYIVKENDFKLAFVTLTKEMKFEFPNLFPADKVDQEIENEKKNMDTLKESFLAHKKRNQLRPDVPGWFL</sequence>
<comment type="similarity">
    <text evidence="1">Belongs to the universal ribosomal protein uL23 family.</text>
</comment>
<dbReference type="Proteomes" id="UP001642540">
    <property type="component" value="Unassembled WGS sequence"/>
</dbReference>
<protein>
    <recommendedName>
        <fullName evidence="4">Large ribosomal subunit protein uL23m</fullName>
    </recommendedName>
    <alternativeName>
        <fullName evidence="5">39S ribosomal protein L23, mitochondrial</fullName>
    </alternativeName>
</protein>
<keyword evidence="3" id="KW-0687">Ribonucleoprotein</keyword>
<evidence type="ECO:0000256" key="5">
    <source>
        <dbReference type="ARBA" id="ARBA00041375"/>
    </source>
</evidence>
<dbReference type="Pfam" id="PF00276">
    <property type="entry name" value="Ribosomal_L23"/>
    <property type="match status" value="1"/>
</dbReference>
<dbReference type="Gene3D" id="3.30.70.330">
    <property type="match status" value="1"/>
</dbReference>
<keyword evidence="2" id="KW-0689">Ribosomal protein</keyword>
<evidence type="ECO:0000256" key="2">
    <source>
        <dbReference type="ARBA" id="ARBA00022980"/>
    </source>
</evidence>
<dbReference type="InterPro" id="IPR013025">
    <property type="entry name" value="Ribosomal_uL23-like"/>
</dbReference>
<evidence type="ECO:0000256" key="1">
    <source>
        <dbReference type="ARBA" id="ARBA00006700"/>
    </source>
</evidence>
<reference evidence="6 7" key="1">
    <citation type="submission" date="2024-08" db="EMBL/GenBank/DDBJ databases">
        <authorList>
            <person name="Cucini C."/>
            <person name="Frati F."/>
        </authorList>
    </citation>
    <scope>NUCLEOTIDE SEQUENCE [LARGE SCALE GENOMIC DNA]</scope>
</reference>
<dbReference type="InterPro" id="IPR012678">
    <property type="entry name" value="Ribosomal_uL23/eL15/eS24_sf"/>
</dbReference>
<keyword evidence="7" id="KW-1185">Reference proteome</keyword>
<gene>
    <name evidence="6" type="ORF">ODALV1_LOCUS28375</name>
</gene>
<organism evidence="6 7">
    <name type="scientific">Orchesella dallaii</name>
    <dbReference type="NCBI Taxonomy" id="48710"/>
    <lineage>
        <taxon>Eukaryota</taxon>
        <taxon>Metazoa</taxon>
        <taxon>Ecdysozoa</taxon>
        <taxon>Arthropoda</taxon>
        <taxon>Hexapoda</taxon>
        <taxon>Collembola</taxon>
        <taxon>Entomobryomorpha</taxon>
        <taxon>Entomobryoidea</taxon>
        <taxon>Orchesellidae</taxon>
        <taxon>Orchesellinae</taxon>
        <taxon>Orchesella</taxon>
    </lineage>
</organism>
<name>A0ABP1S0H7_9HEXA</name>
<dbReference type="SUPFAM" id="SSF54189">
    <property type="entry name" value="Ribosomal proteins S24e, L23 and L15e"/>
    <property type="match status" value="1"/>
</dbReference>
<dbReference type="EMBL" id="CAXLJM020000141">
    <property type="protein sequence ID" value="CAL8140697.1"/>
    <property type="molecule type" value="Genomic_DNA"/>
</dbReference>
<dbReference type="PANTHER" id="PTHR12059:SF5">
    <property type="entry name" value="LARGE RIBOSOMAL SUBUNIT PROTEIN UL23M"/>
    <property type="match status" value="1"/>
</dbReference>
<dbReference type="InterPro" id="IPR012677">
    <property type="entry name" value="Nucleotide-bd_a/b_plait_sf"/>
</dbReference>
<evidence type="ECO:0000256" key="4">
    <source>
        <dbReference type="ARBA" id="ARBA00039977"/>
    </source>
</evidence>
<proteinExistence type="inferred from homology"/>
<evidence type="ECO:0000313" key="6">
    <source>
        <dbReference type="EMBL" id="CAL8140697.1"/>
    </source>
</evidence>
<accession>A0ABP1S0H7</accession>
<comment type="caution">
    <text evidence="6">The sequence shown here is derived from an EMBL/GenBank/DDBJ whole genome shotgun (WGS) entry which is preliminary data.</text>
</comment>